<feature type="region of interest" description="Disordered" evidence="1">
    <location>
        <begin position="1"/>
        <end position="59"/>
    </location>
</feature>
<dbReference type="InterPro" id="IPR026467">
    <property type="entry name" value="Ser/Gly_Cys_C_dom"/>
</dbReference>
<comment type="caution">
    <text evidence="2">The sequence shown here is derived from an EMBL/GenBank/DDBJ whole genome shotgun (WGS) entry which is preliminary data.</text>
</comment>
<dbReference type="NCBIfam" id="TIGR04222">
    <property type="entry name" value="near_uncomplex"/>
    <property type="match status" value="1"/>
</dbReference>
<dbReference type="Proteomes" id="UP001596025">
    <property type="component" value="Unassembled WGS sequence"/>
</dbReference>
<evidence type="ECO:0000313" key="2">
    <source>
        <dbReference type="EMBL" id="MFC4693018.1"/>
    </source>
</evidence>
<evidence type="ECO:0000313" key="3">
    <source>
        <dbReference type="Proteomes" id="UP001596025"/>
    </source>
</evidence>
<organism evidence="2 3">
    <name type="scientific">Geodermatophilus arenarius</name>
    <dbReference type="NCBI Taxonomy" id="1137990"/>
    <lineage>
        <taxon>Bacteria</taxon>
        <taxon>Bacillati</taxon>
        <taxon>Actinomycetota</taxon>
        <taxon>Actinomycetes</taxon>
        <taxon>Geodermatophilales</taxon>
        <taxon>Geodermatophilaceae</taxon>
        <taxon>Geodermatophilus</taxon>
    </lineage>
</organism>
<reference evidence="3" key="1">
    <citation type="journal article" date="2019" name="Int. J. Syst. Evol. Microbiol.">
        <title>The Global Catalogue of Microorganisms (GCM) 10K type strain sequencing project: providing services to taxonomists for standard genome sequencing and annotation.</title>
        <authorList>
            <consortium name="The Broad Institute Genomics Platform"/>
            <consortium name="The Broad Institute Genome Sequencing Center for Infectious Disease"/>
            <person name="Wu L."/>
            <person name="Ma J."/>
        </authorList>
    </citation>
    <scope>NUCLEOTIDE SEQUENCE [LARGE SCALE GENOMIC DNA]</scope>
    <source>
        <strain evidence="3">CCUG 62763</strain>
    </source>
</reference>
<name>A0ABV9LFU2_9ACTN</name>
<gene>
    <name evidence="2" type="ORF">ACFO3M_06405</name>
</gene>
<accession>A0ABV9LFU2</accession>
<keyword evidence="3" id="KW-1185">Reference proteome</keyword>
<evidence type="ECO:0000256" key="1">
    <source>
        <dbReference type="SAM" id="MobiDB-lite"/>
    </source>
</evidence>
<dbReference type="EMBL" id="JBHSGR010000005">
    <property type="protein sequence ID" value="MFC4693018.1"/>
    <property type="molecule type" value="Genomic_DNA"/>
</dbReference>
<protein>
    <submittedName>
        <fullName evidence="2">TIGR04222 domain-containing membrane protein</fullName>
    </submittedName>
</protein>
<dbReference type="RefSeq" id="WP_387987675.1">
    <property type="nucleotide sequence ID" value="NZ_JBHSGR010000005.1"/>
</dbReference>
<proteinExistence type="predicted"/>
<sequence>MLPGGGQLGAGDAGGGGRGELRPAGGRGGGARDLLGHRPGLGVEPGRTGGGHAPTLRGPLRPGLRASLRGPGASPCARDPAPGGAAMTPQPDVYDVACLAGGTQRVVDTALVALVVTGRVRAVAPGELQVVSPRRRHPVEAAVLDAVGARGRRSVETVRWRALGDDRVTEVVRRLRHEGLLGRLLGPTAAGRRLLRDARAGDGDPVRRVALDGVQRLPDPALRAAVVAPPRRPVVPGAGTPWELTFADGCEAAHRTREELMGRLYDARG</sequence>
<feature type="compositionally biased region" description="Gly residues" evidence="1">
    <location>
        <begin position="1"/>
        <end position="18"/>
    </location>
</feature>